<feature type="transmembrane region" description="Helical" evidence="6">
    <location>
        <begin position="28"/>
        <end position="44"/>
    </location>
</feature>
<comment type="subcellular location">
    <subcellularLocation>
        <location evidence="1">Cell membrane</location>
        <topology evidence="1">Multi-pass membrane protein</topology>
    </subcellularLocation>
</comment>
<organism evidence="8 9">
    <name type="scientific">Clostridium frigidicarnis</name>
    <dbReference type="NCBI Taxonomy" id="84698"/>
    <lineage>
        <taxon>Bacteria</taxon>
        <taxon>Bacillati</taxon>
        <taxon>Bacillota</taxon>
        <taxon>Clostridia</taxon>
        <taxon>Eubacteriales</taxon>
        <taxon>Clostridiaceae</taxon>
        <taxon>Clostridium</taxon>
    </lineage>
</organism>
<evidence type="ECO:0000256" key="2">
    <source>
        <dbReference type="ARBA" id="ARBA00022475"/>
    </source>
</evidence>
<dbReference type="InterPro" id="IPR052159">
    <property type="entry name" value="Competence_DNA_uptake"/>
</dbReference>
<keyword evidence="4 6" id="KW-1133">Transmembrane helix</keyword>
<keyword evidence="9" id="KW-1185">Reference proteome</keyword>
<reference evidence="8 9" key="1">
    <citation type="submission" date="2016-10" db="EMBL/GenBank/DDBJ databases">
        <authorList>
            <person name="de Groot N.N."/>
        </authorList>
    </citation>
    <scope>NUCLEOTIDE SEQUENCE [LARGE SCALE GENOMIC DNA]</scope>
    <source>
        <strain evidence="8 9">DSM 12271</strain>
    </source>
</reference>
<gene>
    <name evidence="8" type="ORF">SAMN04488528_100254</name>
</gene>
<feature type="transmembrane region" description="Helical" evidence="6">
    <location>
        <begin position="50"/>
        <end position="69"/>
    </location>
</feature>
<dbReference type="NCBIfam" id="TIGR00360">
    <property type="entry name" value="ComEC_N-term"/>
    <property type="match status" value="1"/>
</dbReference>
<feature type="transmembrane region" description="Helical" evidence="6">
    <location>
        <begin position="311"/>
        <end position="332"/>
    </location>
</feature>
<feature type="transmembrane region" description="Helical" evidence="6">
    <location>
        <begin position="403"/>
        <end position="422"/>
    </location>
</feature>
<dbReference type="PANTHER" id="PTHR30619:SF7">
    <property type="entry name" value="BETA-LACTAMASE DOMAIN PROTEIN"/>
    <property type="match status" value="1"/>
</dbReference>
<name>A0A1I0VH79_9CLOT</name>
<dbReference type="PANTHER" id="PTHR30619">
    <property type="entry name" value="DNA INTERNALIZATION/COMPETENCE PROTEIN COMEC/REC2"/>
    <property type="match status" value="1"/>
</dbReference>
<feature type="domain" description="ComEC/Rec2-related protein" evidence="7">
    <location>
        <begin position="175"/>
        <end position="419"/>
    </location>
</feature>
<sequence length="556" mass="64554">MNKQVVYLTISFIFGNIVGYLCFNNFNIAIAFSIIIILIMFFTLDIKNFMLWIGFFFVGIASFYMFFNIKFNNESIELRVKDVNGFYVKSSYKGRNFIMKDYTKKIVPGDRITIKGTLKRDTNYSTGVIGSFENYKILSSRRDFISKIYDLRIKIKDKFQNELGESRGAIVTGVCFGDLRGATEEQKEEFKQLGIIHSVSVSGFHLNLIYSFLEGILGTSFGILITGIYVVFTGAKASSLRAFIMIIFLRLSTKVYKTYRPLPILTFTALVLGFYRPYYIFNAGFHLSFLSTLGIILYNKKLDKILYKIPNCIRSTVALTFSSQIFTFPYIIIAFNYFSFGFLLGNLLIMPFISILVILGNVGLIFSNFDFIFNIIVKIIYFILVIMENISDVLKIISPKISFMDYKYSVIYCLIIMSFYLYSKGYKSLKFFPVAVILSGSLWIYNTFPTINFYKVDNCYIYDIGYKWERVVLTKGDMKDFYTKEKLKYCNIIEEDDNKYKVNLNKKYDIILNNENLYLYSKGCFENKISLKDGVTVKILPNRILSIGEEERNEFR</sequence>
<evidence type="ECO:0000256" key="1">
    <source>
        <dbReference type="ARBA" id="ARBA00004651"/>
    </source>
</evidence>
<keyword evidence="3 6" id="KW-0812">Transmembrane</keyword>
<evidence type="ECO:0000256" key="4">
    <source>
        <dbReference type="ARBA" id="ARBA00022989"/>
    </source>
</evidence>
<dbReference type="OrthoDB" id="9761531at2"/>
<dbReference type="AlphaFoldDB" id="A0A1I0VH79"/>
<dbReference type="Proteomes" id="UP000198619">
    <property type="component" value="Unassembled WGS sequence"/>
</dbReference>
<dbReference type="InterPro" id="IPR004477">
    <property type="entry name" value="ComEC_N"/>
</dbReference>
<keyword evidence="2" id="KW-1003">Cell membrane</keyword>
<protein>
    <submittedName>
        <fullName evidence="8">Competence protein ComEC</fullName>
    </submittedName>
</protein>
<evidence type="ECO:0000256" key="5">
    <source>
        <dbReference type="ARBA" id="ARBA00023136"/>
    </source>
</evidence>
<evidence type="ECO:0000313" key="8">
    <source>
        <dbReference type="EMBL" id="SFA75383.1"/>
    </source>
</evidence>
<feature type="transmembrane region" description="Helical" evidence="6">
    <location>
        <begin position="338"/>
        <end position="359"/>
    </location>
</feature>
<evidence type="ECO:0000256" key="6">
    <source>
        <dbReference type="SAM" id="Phobius"/>
    </source>
</evidence>
<proteinExistence type="predicted"/>
<dbReference type="RefSeq" id="WP_090038128.1">
    <property type="nucleotide sequence ID" value="NZ_FOKI01000002.1"/>
</dbReference>
<evidence type="ECO:0000259" key="7">
    <source>
        <dbReference type="Pfam" id="PF03772"/>
    </source>
</evidence>
<evidence type="ECO:0000256" key="3">
    <source>
        <dbReference type="ARBA" id="ARBA00022692"/>
    </source>
</evidence>
<keyword evidence="5 6" id="KW-0472">Membrane</keyword>
<feature type="transmembrane region" description="Helical" evidence="6">
    <location>
        <begin position="281"/>
        <end position="299"/>
    </location>
</feature>
<feature type="transmembrane region" description="Helical" evidence="6">
    <location>
        <begin position="429"/>
        <end position="448"/>
    </location>
</feature>
<feature type="transmembrane region" description="Helical" evidence="6">
    <location>
        <begin position="371"/>
        <end position="391"/>
    </location>
</feature>
<accession>A0A1I0VH79</accession>
<feature type="transmembrane region" description="Helical" evidence="6">
    <location>
        <begin position="216"/>
        <end position="237"/>
    </location>
</feature>
<dbReference type="GO" id="GO:0005886">
    <property type="term" value="C:plasma membrane"/>
    <property type="evidence" value="ECO:0007669"/>
    <property type="project" value="UniProtKB-SubCell"/>
</dbReference>
<dbReference type="STRING" id="84698.SAMN04488528_100254"/>
<evidence type="ECO:0000313" key="9">
    <source>
        <dbReference type="Proteomes" id="UP000198619"/>
    </source>
</evidence>
<dbReference type="Pfam" id="PF03772">
    <property type="entry name" value="Competence"/>
    <property type="match status" value="1"/>
</dbReference>
<dbReference type="EMBL" id="FOKI01000002">
    <property type="protein sequence ID" value="SFA75383.1"/>
    <property type="molecule type" value="Genomic_DNA"/>
</dbReference>